<keyword evidence="1" id="KW-1133">Transmembrane helix</keyword>
<gene>
    <name evidence="2" type="ORF">CLV67_105118</name>
</gene>
<evidence type="ECO:0000256" key="1">
    <source>
        <dbReference type="SAM" id="Phobius"/>
    </source>
</evidence>
<feature type="transmembrane region" description="Helical" evidence="1">
    <location>
        <begin position="46"/>
        <end position="66"/>
    </location>
</feature>
<feature type="transmembrane region" description="Helical" evidence="1">
    <location>
        <begin position="21"/>
        <end position="40"/>
    </location>
</feature>
<comment type="caution">
    <text evidence="2">The sequence shown here is derived from an EMBL/GenBank/DDBJ whole genome shotgun (WGS) entry which is preliminary data.</text>
</comment>
<dbReference type="AlphaFoldDB" id="A0A2T0KEY4"/>
<dbReference type="Proteomes" id="UP000239415">
    <property type="component" value="Unassembled WGS sequence"/>
</dbReference>
<reference evidence="2 3" key="1">
    <citation type="submission" date="2018-03" db="EMBL/GenBank/DDBJ databases">
        <title>Genomic Encyclopedia of Archaeal and Bacterial Type Strains, Phase II (KMG-II): from individual species to whole genera.</title>
        <authorList>
            <person name="Goeker M."/>
        </authorList>
    </citation>
    <scope>NUCLEOTIDE SEQUENCE [LARGE SCALE GENOMIC DNA]</scope>
    <source>
        <strain evidence="2 3">DSM 43146</strain>
    </source>
</reference>
<name>A0A2T0KEY4_9ACTN</name>
<dbReference type="EMBL" id="PVMZ01000005">
    <property type="protein sequence ID" value="PRX21941.1"/>
    <property type="molecule type" value="Genomic_DNA"/>
</dbReference>
<keyword evidence="1" id="KW-0812">Transmembrane</keyword>
<evidence type="ECO:0000313" key="3">
    <source>
        <dbReference type="Proteomes" id="UP000239415"/>
    </source>
</evidence>
<keyword evidence="3" id="KW-1185">Reference proteome</keyword>
<sequence>MTSNDTPPGAVSPGIRGNLGVWIAFGSAFGLLFGVVVGGFSANLALGVSLGLSLGAGLGVAAWAVFSARRNTRGE</sequence>
<organism evidence="2 3">
    <name type="scientific">Actinoplanes italicus</name>
    <dbReference type="NCBI Taxonomy" id="113567"/>
    <lineage>
        <taxon>Bacteria</taxon>
        <taxon>Bacillati</taxon>
        <taxon>Actinomycetota</taxon>
        <taxon>Actinomycetes</taxon>
        <taxon>Micromonosporales</taxon>
        <taxon>Micromonosporaceae</taxon>
        <taxon>Actinoplanes</taxon>
    </lineage>
</organism>
<protein>
    <submittedName>
        <fullName evidence="2">Uncharacterized protein</fullName>
    </submittedName>
</protein>
<keyword evidence="1" id="KW-0472">Membrane</keyword>
<evidence type="ECO:0000313" key="2">
    <source>
        <dbReference type="EMBL" id="PRX21941.1"/>
    </source>
</evidence>
<proteinExistence type="predicted"/>
<accession>A0A2T0KEY4</accession>